<proteinExistence type="predicted"/>
<accession>A0A9D2T4X9</accession>
<evidence type="ECO:0000313" key="3">
    <source>
        <dbReference type="Proteomes" id="UP000823906"/>
    </source>
</evidence>
<dbReference type="EMBL" id="DWWN01000037">
    <property type="protein sequence ID" value="HJC45586.1"/>
    <property type="molecule type" value="Genomic_DNA"/>
</dbReference>
<feature type="signal peptide" evidence="1">
    <location>
        <begin position="1"/>
        <end position="22"/>
    </location>
</feature>
<name>A0A9D2T4X9_9FIRM</name>
<reference evidence="2" key="1">
    <citation type="journal article" date="2021" name="PeerJ">
        <title>Extensive microbial diversity within the chicken gut microbiome revealed by metagenomics and culture.</title>
        <authorList>
            <person name="Gilroy R."/>
            <person name="Ravi A."/>
            <person name="Getino M."/>
            <person name="Pursley I."/>
            <person name="Horton D.L."/>
            <person name="Alikhan N.F."/>
            <person name="Baker D."/>
            <person name="Gharbi K."/>
            <person name="Hall N."/>
            <person name="Watson M."/>
            <person name="Adriaenssens E.M."/>
            <person name="Foster-Nyarko E."/>
            <person name="Jarju S."/>
            <person name="Secka A."/>
            <person name="Antonio M."/>
            <person name="Oren A."/>
            <person name="Chaudhuri R.R."/>
            <person name="La Ragione R."/>
            <person name="Hildebrand F."/>
            <person name="Pallen M.J."/>
        </authorList>
    </citation>
    <scope>NUCLEOTIDE SEQUENCE</scope>
    <source>
        <strain evidence="2">ChiSjej5B23-2810</strain>
    </source>
</reference>
<organism evidence="2 3">
    <name type="scientific">Candidatus Faecalibacterium faecigallinarum</name>
    <dbReference type="NCBI Taxonomy" id="2838577"/>
    <lineage>
        <taxon>Bacteria</taxon>
        <taxon>Bacillati</taxon>
        <taxon>Bacillota</taxon>
        <taxon>Clostridia</taxon>
        <taxon>Eubacteriales</taxon>
        <taxon>Oscillospiraceae</taxon>
        <taxon>Faecalibacterium</taxon>
    </lineage>
</organism>
<dbReference type="Proteomes" id="UP000823906">
    <property type="component" value="Unassembled WGS sequence"/>
</dbReference>
<feature type="chain" id="PRO_5039621582" evidence="1">
    <location>
        <begin position="23"/>
        <end position="155"/>
    </location>
</feature>
<reference evidence="2" key="2">
    <citation type="submission" date="2021-04" db="EMBL/GenBank/DDBJ databases">
        <authorList>
            <person name="Gilroy R."/>
        </authorList>
    </citation>
    <scope>NUCLEOTIDE SEQUENCE</scope>
    <source>
        <strain evidence="2">ChiSjej5B23-2810</strain>
    </source>
</reference>
<protein>
    <submittedName>
        <fullName evidence="2">Uncharacterized protein</fullName>
    </submittedName>
</protein>
<sequence>MKGKKLLALLLAAVLAAGVLTACGGPGTSAGVKLNTGTIEQMLETEGVTAAVAADGELSAAVDEVAASLAQCTLEEIGRLDVKSMVAQKAGVRPLVCEVYGDSYWISTPLGYASRRERTAAGLIDDLGAGSYHVAAAIFVEQGGQRQILFAVTAA</sequence>
<dbReference type="PROSITE" id="PS51257">
    <property type="entry name" value="PROKAR_LIPOPROTEIN"/>
    <property type="match status" value="1"/>
</dbReference>
<evidence type="ECO:0000256" key="1">
    <source>
        <dbReference type="SAM" id="SignalP"/>
    </source>
</evidence>
<gene>
    <name evidence="2" type="ORF">H9703_05555</name>
</gene>
<keyword evidence="1" id="KW-0732">Signal</keyword>
<evidence type="ECO:0000313" key="2">
    <source>
        <dbReference type="EMBL" id="HJC45586.1"/>
    </source>
</evidence>
<comment type="caution">
    <text evidence="2">The sequence shown here is derived from an EMBL/GenBank/DDBJ whole genome shotgun (WGS) entry which is preliminary data.</text>
</comment>
<dbReference type="AlphaFoldDB" id="A0A9D2T4X9"/>